<keyword evidence="1" id="KW-0547">Nucleotide-binding</keyword>
<proteinExistence type="predicted"/>
<feature type="domain" description="Carboxyltransferase" evidence="4">
    <location>
        <begin position="5"/>
        <end position="210"/>
    </location>
</feature>
<dbReference type="SUPFAM" id="SSF160467">
    <property type="entry name" value="PH0987 N-terminal domain-like"/>
    <property type="match status" value="1"/>
</dbReference>
<dbReference type="OrthoDB" id="9778567at2"/>
<evidence type="ECO:0000313" key="6">
    <source>
        <dbReference type="Proteomes" id="UP000295129"/>
    </source>
</evidence>
<name>A0A4R6DUG9_9RHOO</name>
<dbReference type="Gene3D" id="2.40.100.10">
    <property type="entry name" value="Cyclophilin-like"/>
    <property type="match status" value="1"/>
</dbReference>
<dbReference type="RefSeq" id="WP_133593928.1">
    <property type="nucleotide sequence ID" value="NZ_SNVV01000017.1"/>
</dbReference>
<dbReference type="GO" id="GO:0005524">
    <property type="term" value="F:ATP binding"/>
    <property type="evidence" value="ECO:0007669"/>
    <property type="project" value="UniProtKB-KW"/>
</dbReference>
<evidence type="ECO:0000313" key="5">
    <source>
        <dbReference type="EMBL" id="TDN47948.1"/>
    </source>
</evidence>
<gene>
    <name evidence="5" type="ORF">C7389_11764</name>
</gene>
<dbReference type="Pfam" id="PF02682">
    <property type="entry name" value="CT_C_D"/>
    <property type="match status" value="1"/>
</dbReference>
<protein>
    <submittedName>
        <fullName evidence="5">KipI family sensor histidine kinase inhibitor</fullName>
    </submittedName>
</protein>
<dbReference type="PANTHER" id="PTHR34698">
    <property type="entry name" value="5-OXOPROLINASE SUBUNIT B"/>
    <property type="match status" value="1"/>
</dbReference>
<dbReference type="GO" id="GO:0016787">
    <property type="term" value="F:hydrolase activity"/>
    <property type="evidence" value="ECO:0007669"/>
    <property type="project" value="UniProtKB-KW"/>
</dbReference>
<keyword evidence="6" id="KW-1185">Reference proteome</keyword>
<dbReference type="InterPro" id="IPR029000">
    <property type="entry name" value="Cyclophilin-like_dom_sf"/>
</dbReference>
<dbReference type="SMART" id="SM00796">
    <property type="entry name" value="AHS1"/>
    <property type="match status" value="1"/>
</dbReference>
<dbReference type="SUPFAM" id="SSF50891">
    <property type="entry name" value="Cyclophilin-like"/>
    <property type="match status" value="1"/>
</dbReference>
<comment type="caution">
    <text evidence="5">The sequence shown here is derived from an EMBL/GenBank/DDBJ whole genome shotgun (WGS) entry which is preliminary data.</text>
</comment>
<reference evidence="5 6" key="1">
    <citation type="submission" date="2019-03" db="EMBL/GenBank/DDBJ databases">
        <title>Genomic Encyclopedia of Type Strains, Phase IV (KMG-IV): sequencing the most valuable type-strain genomes for metagenomic binning, comparative biology and taxonomic classification.</title>
        <authorList>
            <person name="Goeker M."/>
        </authorList>
    </citation>
    <scope>NUCLEOTIDE SEQUENCE [LARGE SCALE GENOMIC DNA]</scope>
    <source>
        <strain evidence="5 6">DSM 12121</strain>
    </source>
</reference>
<evidence type="ECO:0000259" key="4">
    <source>
        <dbReference type="SMART" id="SM00796"/>
    </source>
</evidence>
<sequence length="253" mass="26264">MSPQIRLLDAGDAALTVEFGDAIDPGLLAAVNALDAAVERLARAGGLPGLIEAVPTFRSLTLLYDPLLTCRADVEAALAPLLAGAGETQAASGRHWRLPVCYGGEAGPDLEATATAIGATADEVVALHAGTEYRVYMLGFMPGFPFMGDLPERLRLPRRAEPRLRVAPGSVAIATGLSAIYPWESPGGWHLLGRCPVRLFDPAAAEPSLLAAGDCVRFEPVSAAEYARLAAAVAAGELPPAHWRPEAAAGGGR</sequence>
<evidence type="ECO:0000256" key="3">
    <source>
        <dbReference type="ARBA" id="ARBA00022840"/>
    </source>
</evidence>
<dbReference type="PANTHER" id="PTHR34698:SF2">
    <property type="entry name" value="5-OXOPROLINASE SUBUNIT B"/>
    <property type="match status" value="1"/>
</dbReference>
<evidence type="ECO:0000256" key="1">
    <source>
        <dbReference type="ARBA" id="ARBA00022741"/>
    </source>
</evidence>
<keyword evidence="3" id="KW-0067">ATP-binding</keyword>
<organism evidence="5 6">
    <name type="scientific">Azoarcus indigens</name>
    <dbReference type="NCBI Taxonomy" id="29545"/>
    <lineage>
        <taxon>Bacteria</taxon>
        <taxon>Pseudomonadati</taxon>
        <taxon>Pseudomonadota</taxon>
        <taxon>Betaproteobacteria</taxon>
        <taxon>Rhodocyclales</taxon>
        <taxon>Zoogloeaceae</taxon>
        <taxon>Azoarcus</taxon>
    </lineage>
</organism>
<dbReference type="Gene3D" id="3.30.1360.40">
    <property type="match status" value="1"/>
</dbReference>
<accession>A0A4R6DUG9</accession>
<dbReference type="EMBL" id="SNVV01000017">
    <property type="protein sequence ID" value="TDN47948.1"/>
    <property type="molecule type" value="Genomic_DNA"/>
</dbReference>
<dbReference type="Proteomes" id="UP000295129">
    <property type="component" value="Unassembled WGS sequence"/>
</dbReference>
<evidence type="ECO:0000256" key="2">
    <source>
        <dbReference type="ARBA" id="ARBA00022801"/>
    </source>
</evidence>
<dbReference type="InterPro" id="IPR010016">
    <property type="entry name" value="PxpB"/>
</dbReference>
<dbReference type="NCBIfam" id="TIGR00370">
    <property type="entry name" value="5-oxoprolinase subunit PxpB"/>
    <property type="match status" value="1"/>
</dbReference>
<keyword evidence="2" id="KW-0378">Hydrolase</keyword>
<dbReference type="InterPro" id="IPR003833">
    <property type="entry name" value="CT_C_D"/>
</dbReference>
<dbReference type="AlphaFoldDB" id="A0A4R6DUG9"/>